<gene>
    <name evidence="9" type="ORF">FRZ54_17120</name>
</gene>
<dbReference type="InterPro" id="IPR003594">
    <property type="entry name" value="HATPase_dom"/>
</dbReference>
<accession>A0A5B8UYE4</accession>
<evidence type="ECO:0000313" key="9">
    <source>
        <dbReference type="EMBL" id="QEC64227.1"/>
    </source>
</evidence>
<dbReference type="OrthoDB" id="1522284at2"/>
<dbReference type="AlphaFoldDB" id="A0A5B8UYE4"/>
<evidence type="ECO:0000256" key="6">
    <source>
        <dbReference type="ARBA" id="ARBA00023012"/>
    </source>
</evidence>
<feature type="domain" description="Histidine kinase" evidence="8">
    <location>
        <begin position="202"/>
        <end position="414"/>
    </location>
</feature>
<keyword evidence="7" id="KW-0472">Membrane</keyword>
<dbReference type="Pfam" id="PF02518">
    <property type="entry name" value="HATPase_c"/>
    <property type="match status" value="1"/>
</dbReference>
<evidence type="ECO:0000256" key="5">
    <source>
        <dbReference type="ARBA" id="ARBA00022777"/>
    </source>
</evidence>
<keyword evidence="4" id="KW-0808">Transferase</keyword>
<evidence type="ECO:0000259" key="8">
    <source>
        <dbReference type="PROSITE" id="PS50109"/>
    </source>
</evidence>
<dbReference type="KEGG" id="mgin:FRZ54_17120"/>
<dbReference type="InterPro" id="IPR058544">
    <property type="entry name" value="ETR1_N"/>
</dbReference>
<keyword evidence="10" id="KW-1185">Reference proteome</keyword>
<dbReference type="Gene3D" id="3.30.565.10">
    <property type="entry name" value="Histidine kinase-like ATPase, C-terminal domain"/>
    <property type="match status" value="1"/>
</dbReference>
<dbReference type="EC" id="2.7.13.3" evidence="2"/>
<feature type="transmembrane region" description="Helical" evidence="7">
    <location>
        <begin position="98"/>
        <end position="126"/>
    </location>
</feature>
<protein>
    <recommendedName>
        <fullName evidence="2">histidine kinase</fullName>
        <ecNumber evidence="2">2.7.13.3</ecNumber>
    </recommendedName>
</protein>
<evidence type="ECO:0000313" key="10">
    <source>
        <dbReference type="Proteomes" id="UP000321479"/>
    </source>
</evidence>
<dbReference type="Proteomes" id="UP000321479">
    <property type="component" value="Chromosome"/>
</dbReference>
<keyword evidence="7" id="KW-1133">Transmembrane helix</keyword>
<dbReference type="SUPFAM" id="SSF47384">
    <property type="entry name" value="Homodimeric domain of signal transducing histidine kinase"/>
    <property type="match status" value="1"/>
</dbReference>
<reference evidence="9 10" key="1">
    <citation type="journal article" date="2017" name="Curr. Microbiol.">
        <title>Mucilaginibacter ginsenosidivorans sp. nov., Isolated from Soil of Ginseng Field.</title>
        <authorList>
            <person name="Kim M.M."/>
            <person name="Siddiqi M.Z."/>
            <person name="Im W.T."/>
        </authorList>
    </citation>
    <scope>NUCLEOTIDE SEQUENCE [LARGE SCALE GENOMIC DNA]</scope>
    <source>
        <strain evidence="9 10">Gsoil 3017</strain>
    </source>
</reference>
<dbReference type="SUPFAM" id="SSF55874">
    <property type="entry name" value="ATPase domain of HSP90 chaperone/DNA topoisomerase II/histidine kinase"/>
    <property type="match status" value="1"/>
</dbReference>
<sequence length="414" mass="47203">MTDTTHRALLQSSAVCDSMCNKHATISGQPNLSFFAQVKEFFVKMFSTVDWPPRWHCGSWTDFHGWLYILSDLSIWAAYFAIPFLLYRMVKKRKDIPFHTIFFLFIAFILLCGTTHLLDAIIFWWPAYRLSALVRMLTGIVSIFTVYALYKIMPMVYNLRTLSDVEAEITERKKAEQEAETRLVMQHAAEELMARKDEFMSIASHELKTPITSVKASLQIIERIAEKDGNMQEAAPFVSKAVKQVNKLTEIIHDLMDVTRIQGGKLELVKTEFDLMEMISEAVEQCGADDRHEVTIEGDEVVMIHADRNRLEQVVSNLLTNAFKYSDESKPVTISVAKLRDGSVKVEVIDRGIGIPTNKIEHIFDRFYRVDNSSKYFTGIGLGLYISSEIVKRHNGEIGVNSTAGEGSTFWFIV</sequence>
<dbReference type="PANTHER" id="PTHR43711">
    <property type="entry name" value="TWO-COMPONENT HISTIDINE KINASE"/>
    <property type="match status" value="1"/>
</dbReference>
<keyword evidence="3" id="KW-0597">Phosphoprotein</keyword>
<feature type="transmembrane region" description="Helical" evidence="7">
    <location>
        <begin position="132"/>
        <end position="150"/>
    </location>
</feature>
<dbReference type="EMBL" id="CP042436">
    <property type="protein sequence ID" value="QEC64227.1"/>
    <property type="molecule type" value="Genomic_DNA"/>
</dbReference>
<dbReference type="CDD" id="cd00082">
    <property type="entry name" value="HisKA"/>
    <property type="match status" value="1"/>
</dbReference>
<dbReference type="InterPro" id="IPR036097">
    <property type="entry name" value="HisK_dim/P_sf"/>
</dbReference>
<evidence type="ECO:0000256" key="3">
    <source>
        <dbReference type="ARBA" id="ARBA00022553"/>
    </source>
</evidence>
<dbReference type="FunFam" id="3.30.565.10:FF:000006">
    <property type="entry name" value="Sensor histidine kinase WalK"/>
    <property type="match status" value="1"/>
</dbReference>
<evidence type="ECO:0000256" key="7">
    <source>
        <dbReference type="SAM" id="Phobius"/>
    </source>
</evidence>
<dbReference type="CDD" id="cd00075">
    <property type="entry name" value="HATPase"/>
    <property type="match status" value="1"/>
</dbReference>
<name>A0A5B8UYE4_9SPHI</name>
<dbReference type="InterPro" id="IPR005467">
    <property type="entry name" value="His_kinase_dom"/>
</dbReference>
<dbReference type="PANTHER" id="PTHR43711:SF31">
    <property type="entry name" value="HISTIDINE KINASE"/>
    <property type="match status" value="1"/>
</dbReference>
<dbReference type="PROSITE" id="PS50109">
    <property type="entry name" value="HIS_KIN"/>
    <property type="match status" value="1"/>
</dbReference>
<evidence type="ECO:0000256" key="2">
    <source>
        <dbReference type="ARBA" id="ARBA00012438"/>
    </source>
</evidence>
<dbReference type="PRINTS" id="PR00344">
    <property type="entry name" value="BCTRLSENSOR"/>
</dbReference>
<evidence type="ECO:0000256" key="4">
    <source>
        <dbReference type="ARBA" id="ARBA00022679"/>
    </source>
</evidence>
<dbReference type="InterPro" id="IPR003661">
    <property type="entry name" value="HisK_dim/P_dom"/>
</dbReference>
<proteinExistence type="predicted"/>
<feature type="transmembrane region" description="Helical" evidence="7">
    <location>
        <begin position="65"/>
        <end position="86"/>
    </location>
</feature>
<dbReference type="GO" id="GO:0000155">
    <property type="term" value="F:phosphorelay sensor kinase activity"/>
    <property type="evidence" value="ECO:0007669"/>
    <property type="project" value="InterPro"/>
</dbReference>
<dbReference type="InterPro" id="IPR004358">
    <property type="entry name" value="Sig_transdc_His_kin-like_C"/>
</dbReference>
<evidence type="ECO:0000256" key="1">
    <source>
        <dbReference type="ARBA" id="ARBA00000085"/>
    </source>
</evidence>
<dbReference type="Gene3D" id="1.10.287.130">
    <property type="match status" value="1"/>
</dbReference>
<dbReference type="Pfam" id="PF00512">
    <property type="entry name" value="HisKA"/>
    <property type="match status" value="1"/>
</dbReference>
<comment type="catalytic activity">
    <reaction evidence="1">
        <text>ATP + protein L-histidine = ADP + protein N-phospho-L-histidine.</text>
        <dbReference type="EC" id="2.7.13.3"/>
    </reaction>
</comment>
<dbReference type="InterPro" id="IPR050736">
    <property type="entry name" value="Sensor_HK_Regulatory"/>
</dbReference>
<dbReference type="SMART" id="SM00387">
    <property type="entry name" value="HATPase_c"/>
    <property type="match status" value="1"/>
</dbReference>
<keyword evidence="5 9" id="KW-0418">Kinase</keyword>
<dbReference type="SMART" id="SM00388">
    <property type="entry name" value="HisKA"/>
    <property type="match status" value="1"/>
</dbReference>
<dbReference type="RefSeq" id="WP_147032847.1">
    <property type="nucleotide sequence ID" value="NZ_CP042436.1"/>
</dbReference>
<keyword evidence="6" id="KW-0902">Two-component regulatory system</keyword>
<dbReference type="Pfam" id="PF25487">
    <property type="entry name" value="ETR1_N"/>
    <property type="match status" value="1"/>
</dbReference>
<organism evidence="9 10">
    <name type="scientific">Mucilaginibacter ginsenosidivorans</name>
    <dbReference type="NCBI Taxonomy" id="398053"/>
    <lineage>
        <taxon>Bacteria</taxon>
        <taxon>Pseudomonadati</taxon>
        <taxon>Bacteroidota</taxon>
        <taxon>Sphingobacteriia</taxon>
        <taxon>Sphingobacteriales</taxon>
        <taxon>Sphingobacteriaceae</taxon>
        <taxon>Mucilaginibacter</taxon>
    </lineage>
</organism>
<keyword evidence="7" id="KW-0812">Transmembrane</keyword>
<dbReference type="InterPro" id="IPR036890">
    <property type="entry name" value="HATPase_C_sf"/>
</dbReference>